<feature type="transmembrane region" description="Helical" evidence="1">
    <location>
        <begin position="610"/>
        <end position="628"/>
    </location>
</feature>
<evidence type="ECO:0000313" key="3">
    <source>
        <dbReference type="Proteomes" id="UP000228380"/>
    </source>
</evidence>
<dbReference type="Proteomes" id="UP000228380">
    <property type="component" value="Chromosome 2"/>
</dbReference>
<dbReference type="InterPro" id="IPR002013">
    <property type="entry name" value="SAC_dom"/>
</dbReference>
<dbReference type="OrthoDB" id="405996at2759"/>
<reference evidence="4" key="2">
    <citation type="submission" date="2025-08" db="UniProtKB">
        <authorList>
            <consortium name="RefSeq"/>
        </authorList>
    </citation>
    <scope>IDENTIFICATION</scope>
    <source>
        <tissue evidence="4">Young leaves</tissue>
    </source>
</reference>
<gene>
    <name evidence="4" type="primary">LOC103723574</name>
</gene>
<keyword evidence="3" id="KW-1185">Reference proteome</keyword>
<dbReference type="KEGG" id="pda:103723574"/>
<protein>
    <submittedName>
        <fullName evidence="4">Phosphoinositide phosphatase SAC6 isoform X1</fullName>
    </submittedName>
</protein>
<dbReference type="GO" id="GO:0005783">
    <property type="term" value="C:endoplasmic reticulum"/>
    <property type="evidence" value="ECO:0007669"/>
    <property type="project" value="TreeGrafter"/>
</dbReference>
<dbReference type="RefSeq" id="XP_038979784.1">
    <property type="nucleotide sequence ID" value="XM_039123856.1"/>
</dbReference>
<dbReference type="GO" id="GO:0043812">
    <property type="term" value="F:phosphatidylinositol-4-phosphate phosphatase activity"/>
    <property type="evidence" value="ECO:0007669"/>
    <property type="project" value="TreeGrafter"/>
</dbReference>
<dbReference type="GO" id="GO:0046856">
    <property type="term" value="P:phosphatidylinositol dephosphorylation"/>
    <property type="evidence" value="ECO:0007669"/>
    <property type="project" value="TreeGrafter"/>
</dbReference>
<feature type="transmembrane region" description="Helical" evidence="1">
    <location>
        <begin position="640"/>
        <end position="659"/>
    </location>
</feature>
<dbReference type="AlphaFoldDB" id="A0A8B9A9C0"/>
<dbReference type="Pfam" id="PF02383">
    <property type="entry name" value="Syja_N"/>
    <property type="match status" value="1"/>
</dbReference>
<keyword evidence="1" id="KW-0812">Transmembrane</keyword>
<keyword evidence="1" id="KW-0472">Membrane</keyword>
<evidence type="ECO:0000313" key="4">
    <source>
        <dbReference type="RefSeq" id="XP_038979784.1"/>
    </source>
</evidence>
<dbReference type="PANTHER" id="PTHR45662">
    <property type="entry name" value="PHOSPHATIDYLINOSITIDE PHOSPHATASE SAC1"/>
    <property type="match status" value="1"/>
</dbReference>
<name>A0A8B9A9C0_PHODC</name>
<accession>A0A8B9A9C0</accession>
<proteinExistence type="predicted"/>
<dbReference type="PROSITE" id="PS50275">
    <property type="entry name" value="SAC"/>
    <property type="match status" value="1"/>
</dbReference>
<feature type="domain" description="SAC" evidence="2">
    <location>
        <begin position="210"/>
        <end position="538"/>
    </location>
</feature>
<organism evidence="3 4">
    <name type="scientific">Phoenix dactylifera</name>
    <name type="common">Date palm</name>
    <dbReference type="NCBI Taxonomy" id="42345"/>
    <lineage>
        <taxon>Eukaryota</taxon>
        <taxon>Viridiplantae</taxon>
        <taxon>Streptophyta</taxon>
        <taxon>Embryophyta</taxon>
        <taxon>Tracheophyta</taxon>
        <taxon>Spermatophyta</taxon>
        <taxon>Magnoliopsida</taxon>
        <taxon>Liliopsida</taxon>
        <taxon>Arecaceae</taxon>
        <taxon>Coryphoideae</taxon>
        <taxon>Phoeniceae</taxon>
        <taxon>Phoenix</taxon>
    </lineage>
</organism>
<reference evidence="3" key="1">
    <citation type="journal article" date="2019" name="Nat. Commun.">
        <title>Genome-wide association mapping of date palm fruit traits.</title>
        <authorList>
            <person name="Hazzouri K.M."/>
            <person name="Gros-Balthazard M."/>
            <person name="Flowers J.M."/>
            <person name="Copetti D."/>
            <person name="Lemansour A."/>
            <person name="Lebrun M."/>
            <person name="Masmoudi K."/>
            <person name="Ferrand S."/>
            <person name="Dhar M.I."/>
            <person name="Fresquez Z.A."/>
            <person name="Rosas U."/>
            <person name="Zhang J."/>
            <person name="Talag J."/>
            <person name="Lee S."/>
            <person name="Kudrna D."/>
            <person name="Powell R.F."/>
            <person name="Leitch I.J."/>
            <person name="Krueger R.R."/>
            <person name="Wing R.A."/>
            <person name="Amiri K.M.A."/>
            <person name="Purugganan M.D."/>
        </authorList>
    </citation>
    <scope>NUCLEOTIDE SEQUENCE [LARGE SCALE GENOMIC DNA]</scope>
    <source>
        <strain evidence="3">cv. Khalas</strain>
    </source>
</reference>
<sequence>MLSIAWPCFAGRPPRDPRTLRSLDLVPLLSSPIYTPLFASPPFAALLHRPLLLRLSLRRRLRGLHRTPPPLDKENPNMDETEKSHSEIKLYSRLRLWEFPDNYIFEPVDTVADSYLAVSRADGSMNLIGELPQCGPVQSPNVCTVFGIIGMLKLLVGSYLLVITERECVGSYLGHPIFRVSTLRILPCNHSLSNSPAEQKKTEAEFSVLLNAAERTSGLFFSYDVNLTLCMQRLHDMGSESKPLPLWRQAEPRFLWNNYMLEPLIDNNLNQYLLPIVQGSYQHFQAAIGTNIVDVTLISRRCTRRTGTRMWRRGADRDGYVANFVETEQILQANGLTASFIQVRGSIPLLWEQIVDLSYKPSFDLVKPEEAPRVAELHFLDLGKKYGSVLAIDLVNKHGSEGRLSERFANAMQPIVSEDIRYVHFDFHRICGHIHFERLSLLYDQIGDYLKKHGYFLLNEKGEKVEEQTGVVRTNCIDCLDRTNVTQSMIGRKMLESQLKRIGIFGADETISAYPFFDASFKILWANHGDDISIQYSGTPALKGDFVRHGKRTVQGIVKDGWNALARYYLNNFVDGTKQDAIDLLQGHYIVSLSRDMTPTTKAAGLETYASFRLAFALVLAGFMFAMMSLRQARNDARHLLLSLFWAGLSLGVTALVRANGRMFTNRPRLFRSRH</sequence>
<keyword evidence="1" id="KW-1133">Transmembrane helix</keyword>
<evidence type="ECO:0000256" key="1">
    <source>
        <dbReference type="SAM" id="Phobius"/>
    </source>
</evidence>
<dbReference type="GeneID" id="103723574"/>
<evidence type="ECO:0000259" key="2">
    <source>
        <dbReference type="PROSITE" id="PS50275"/>
    </source>
</evidence>
<dbReference type="PANTHER" id="PTHR45662:SF2">
    <property type="entry name" value="PHOSPHATIDYLINOSITOL-3-PHOSPHATASE SAC1"/>
    <property type="match status" value="1"/>
</dbReference>